<proteinExistence type="predicted"/>
<sequence>MIICPRIIAFLSSLALLALANPLFDLIASSLSRMVVPSTGTVNIPASANWRIPGLPGVSFDKFQIVFVQEKPDFTSSVIQTNFTPGQTEGTITFTATRTGVYHLEVSGLGASARLGRDITITEPSSTQAETQTSTNTISSTSQPVGPISTNDSAGSTIPPGYL</sequence>
<comment type="caution">
    <text evidence="3">The sequence shown here is derived from an EMBL/GenBank/DDBJ whole genome shotgun (WGS) entry which is preliminary data.</text>
</comment>
<name>A0AAW0B2T2_9AGAR</name>
<keyword evidence="2" id="KW-0732">Signal</keyword>
<feature type="chain" id="PRO_5043765710" evidence="2">
    <location>
        <begin position="21"/>
        <end position="163"/>
    </location>
</feature>
<gene>
    <name evidence="3" type="ORF">VNI00_017748</name>
</gene>
<feature type="compositionally biased region" description="Low complexity" evidence="1">
    <location>
        <begin position="131"/>
        <end position="143"/>
    </location>
</feature>
<organism evidence="3 4">
    <name type="scientific">Paramarasmius palmivorus</name>
    <dbReference type="NCBI Taxonomy" id="297713"/>
    <lineage>
        <taxon>Eukaryota</taxon>
        <taxon>Fungi</taxon>
        <taxon>Dikarya</taxon>
        <taxon>Basidiomycota</taxon>
        <taxon>Agaricomycotina</taxon>
        <taxon>Agaricomycetes</taxon>
        <taxon>Agaricomycetidae</taxon>
        <taxon>Agaricales</taxon>
        <taxon>Marasmiineae</taxon>
        <taxon>Marasmiaceae</taxon>
        <taxon>Paramarasmius</taxon>
    </lineage>
</organism>
<evidence type="ECO:0000256" key="2">
    <source>
        <dbReference type="SAM" id="SignalP"/>
    </source>
</evidence>
<keyword evidence="4" id="KW-1185">Reference proteome</keyword>
<evidence type="ECO:0000313" key="3">
    <source>
        <dbReference type="EMBL" id="KAK7020256.1"/>
    </source>
</evidence>
<protein>
    <submittedName>
        <fullName evidence="3">Uncharacterized protein</fullName>
    </submittedName>
</protein>
<feature type="region of interest" description="Disordered" evidence="1">
    <location>
        <begin position="122"/>
        <end position="163"/>
    </location>
</feature>
<dbReference type="Proteomes" id="UP001383192">
    <property type="component" value="Unassembled WGS sequence"/>
</dbReference>
<dbReference type="AlphaFoldDB" id="A0AAW0B2T2"/>
<accession>A0AAW0B2T2</accession>
<evidence type="ECO:0000256" key="1">
    <source>
        <dbReference type="SAM" id="MobiDB-lite"/>
    </source>
</evidence>
<reference evidence="3 4" key="1">
    <citation type="submission" date="2024-01" db="EMBL/GenBank/DDBJ databases">
        <title>A draft genome for a cacao thread blight-causing isolate of Paramarasmius palmivorus.</title>
        <authorList>
            <person name="Baruah I.K."/>
            <person name="Bukari Y."/>
            <person name="Amoako-Attah I."/>
            <person name="Meinhardt L.W."/>
            <person name="Bailey B.A."/>
            <person name="Cohen S.P."/>
        </authorList>
    </citation>
    <scope>NUCLEOTIDE SEQUENCE [LARGE SCALE GENOMIC DNA]</scope>
    <source>
        <strain evidence="3 4">GH-12</strain>
    </source>
</reference>
<evidence type="ECO:0000313" key="4">
    <source>
        <dbReference type="Proteomes" id="UP001383192"/>
    </source>
</evidence>
<feature type="signal peptide" evidence="2">
    <location>
        <begin position="1"/>
        <end position="20"/>
    </location>
</feature>
<dbReference type="EMBL" id="JAYKXP010000188">
    <property type="protein sequence ID" value="KAK7020256.1"/>
    <property type="molecule type" value="Genomic_DNA"/>
</dbReference>